<comment type="subunit">
    <text evidence="2">Probably part of the adaptor protein complex 5 (AP-5) a tetramer composed of AP5B1, AP5M1, AP5S1 and AP5Z1.</text>
</comment>
<name>A0A8J9ZST9_BRALA</name>
<evidence type="ECO:0000256" key="2">
    <source>
        <dbReference type="ARBA" id="ARBA00011174"/>
    </source>
</evidence>
<evidence type="ECO:0000256" key="3">
    <source>
        <dbReference type="ARBA" id="ARBA00021851"/>
    </source>
</evidence>
<keyword evidence="11" id="KW-1185">Reference proteome</keyword>
<feature type="domain" description="MHD" evidence="9">
    <location>
        <begin position="210"/>
        <end position="486"/>
    </location>
</feature>
<dbReference type="GO" id="GO:0005764">
    <property type="term" value="C:lysosome"/>
    <property type="evidence" value="ECO:0007669"/>
    <property type="project" value="TreeGrafter"/>
</dbReference>
<evidence type="ECO:0000256" key="4">
    <source>
        <dbReference type="ARBA" id="ARBA00022448"/>
    </source>
</evidence>
<dbReference type="Gene3D" id="2.60.40.1170">
    <property type="entry name" value="Mu homology domain, subdomain B"/>
    <property type="match status" value="2"/>
</dbReference>
<dbReference type="FunFam" id="2.60.40.1170:FF:000013">
    <property type="entry name" value="AP-5 complex subunit mu-1 isoform X1"/>
    <property type="match status" value="1"/>
</dbReference>
<dbReference type="Proteomes" id="UP000838412">
    <property type="component" value="Chromosome 4"/>
</dbReference>
<dbReference type="PANTHER" id="PTHR16082:SF2">
    <property type="entry name" value="AP-5 COMPLEX SUBUNIT MU-1"/>
    <property type="match status" value="1"/>
</dbReference>
<reference evidence="10" key="1">
    <citation type="submission" date="2022-01" db="EMBL/GenBank/DDBJ databases">
        <authorList>
            <person name="Braso-Vives M."/>
        </authorList>
    </citation>
    <scope>NUCLEOTIDE SEQUENCE</scope>
</reference>
<proteinExistence type="inferred from homology"/>
<dbReference type="GO" id="GO:0015031">
    <property type="term" value="P:protein transport"/>
    <property type="evidence" value="ECO:0007669"/>
    <property type="project" value="UniProtKB-KW"/>
</dbReference>
<evidence type="ECO:0000259" key="9">
    <source>
        <dbReference type="PROSITE" id="PS51072"/>
    </source>
</evidence>
<comment type="similarity">
    <text evidence="1">Belongs to the adaptor complexes medium subunit family.</text>
</comment>
<dbReference type="AlphaFoldDB" id="A0A8J9ZST9"/>
<sequence length="504" mass="56030">MSVRGLWVISPGTGENNPASILFSSHYPTVERRAAIFTGGGGNTVQMLDDVAFCNALVEELGLNRTSNKFVSWRDTCQKLSQEPVHELRLADGANLWPVLIIEQHGLLFCCLPLVEGDTTSRPPLIQVPGITAGFSLLLGILDFLGQLPKNITKSSPKFLELYNYLCHAAPFGSPLDVDPFTVTSVLLDRPDPVPKVKQPAWKPKLFKGKPQIYFAITEHIKAVQYDKKGQPDAYMVYGTVTCKTELEGVTPDVTVNLSLPAPPVGKPLENILVHPCVQSTDTQILNNCATSSHHQTATMGPYKLRFTPPLHMITLCHYTSQVRELPIRGYYQMRGEGNKVKLLVQLKLGAKVKNHFEFCELQIPFYNRGPIQTYKTTPSAGSTVLSADRRILAWNIGQKFPTKSLEVQLNATVTFADNMATPPHSLLREDPFCTGLNSYAQLYFRVSDYTQSGCYIDPRSIQVYPNTKHKSIITKEFTSSEYKIWNSHGDAQVVYTPAPTNEG</sequence>
<dbReference type="InterPro" id="IPR039591">
    <property type="entry name" value="AP5M1"/>
</dbReference>
<evidence type="ECO:0000256" key="8">
    <source>
        <dbReference type="ARBA" id="ARBA00030827"/>
    </source>
</evidence>
<dbReference type="InterPro" id="IPR028565">
    <property type="entry name" value="MHD"/>
</dbReference>
<organism evidence="10 11">
    <name type="scientific">Branchiostoma lanceolatum</name>
    <name type="common">Common lancelet</name>
    <name type="synonym">Amphioxus lanceolatum</name>
    <dbReference type="NCBI Taxonomy" id="7740"/>
    <lineage>
        <taxon>Eukaryota</taxon>
        <taxon>Metazoa</taxon>
        <taxon>Chordata</taxon>
        <taxon>Cephalochordata</taxon>
        <taxon>Leptocardii</taxon>
        <taxon>Amphioxiformes</taxon>
        <taxon>Branchiostomatidae</taxon>
        <taxon>Branchiostoma</taxon>
    </lineage>
</organism>
<keyword evidence="4" id="KW-0813">Transport</keyword>
<dbReference type="PROSITE" id="PS51072">
    <property type="entry name" value="MHD"/>
    <property type="match status" value="1"/>
</dbReference>
<comment type="subcellular location">
    <subcellularLocation>
        <location evidence="7">Endomembrane system</location>
        <topology evidence="7">Peripheral membrane protein</topology>
        <orientation evidence="7">Cytoplasmic side</orientation>
    </subcellularLocation>
</comment>
<evidence type="ECO:0000313" key="10">
    <source>
        <dbReference type="EMBL" id="CAH1261487.1"/>
    </source>
</evidence>
<dbReference type="GO" id="GO:0016197">
    <property type="term" value="P:endosomal transport"/>
    <property type="evidence" value="ECO:0007669"/>
    <property type="project" value="TreeGrafter"/>
</dbReference>
<evidence type="ECO:0000256" key="6">
    <source>
        <dbReference type="ARBA" id="ARBA00023136"/>
    </source>
</evidence>
<gene>
    <name evidence="10" type="primary">AP5M1</name>
    <name evidence="10" type="ORF">BLAG_LOCUS16893</name>
</gene>
<dbReference type="GO" id="GO:0030119">
    <property type="term" value="C:AP-type membrane coat adaptor complex"/>
    <property type="evidence" value="ECO:0007669"/>
    <property type="project" value="TreeGrafter"/>
</dbReference>
<protein>
    <recommendedName>
        <fullName evidence="3">AP-5 complex subunit mu-1</fullName>
    </recommendedName>
    <alternativeName>
        <fullName evidence="8">Adaptor-related protein complex 5 subunit mu-1</fullName>
    </alternativeName>
</protein>
<keyword evidence="5" id="KW-0653">Protein transport</keyword>
<dbReference type="GO" id="GO:0005829">
    <property type="term" value="C:cytosol"/>
    <property type="evidence" value="ECO:0007669"/>
    <property type="project" value="TreeGrafter"/>
</dbReference>
<dbReference type="GO" id="GO:0005770">
    <property type="term" value="C:late endosome"/>
    <property type="evidence" value="ECO:0007669"/>
    <property type="project" value="TreeGrafter"/>
</dbReference>
<evidence type="ECO:0000313" key="11">
    <source>
        <dbReference type="Proteomes" id="UP000838412"/>
    </source>
</evidence>
<evidence type="ECO:0000256" key="7">
    <source>
        <dbReference type="ARBA" id="ARBA00029433"/>
    </source>
</evidence>
<accession>A0A8J9ZST9</accession>
<dbReference type="EMBL" id="OV696689">
    <property type="protein sequence ID" value="CAH1261487.1"/>
    <property type="molecule type" value="Genomic_DNA"/>
</dbReference>
<dbReference type="CDD" id="cd09256">
    <property type="entry name" value="AP_MuD_MHD"/>
    <property type="match status" value="1"/>
</dbReference>
<evidence type="ECO:0000256" key="5">
    <source>
        <dbReference type="ARBA" id="ARBA00022927"/>
    </source>
</evidence>
<dbReference type="Pfam" id="PF00928">
    <property type="entry name" value="Adap_comp_sub"/>
    <property type="match status" value="1"/>
</dbReference>
<dbReference type="OrthoDB" id="1877176at2759"/>
<dbReference type="InterPro" id="IPR036168">
    <property type="entry name" value="AP2_Mu_C_sf"/>
</dbReference>
<evidence type="ECO:0000256" key="1">
    <source>
        <dbReference type="ARBA" id="ARBA00005324"/>
    </source>
</evidence>
<keyword evidence="6" id="KW-0472">Membrane</keyword>
<dbReference type="SUPFAM" id="SSF49447">
    <property type="entry name" value="Second domain of Mu2 adaptin subunit (ap50) of ap2 adaptor"/>
    <property type="match status" value="1"/>
</dbReference>
<dbReference type="PANTHER" id="PTHR16082">
    <property type="entry name" value="AP-5 COMPLEX SUBUNIT MU-1"/>
    <property type="match status" value="1"/>
</dbReference>